<reference evidence="1" key="1">
    <citation type="submission" date="2023-03" db="EMBL/GenBank/DDBJ databases">
        <title>Chromosome-scale reference genome and RAD-based genetic map of yellow starthistle (Centaurea solstitialis) reveal putative structural variation and QTLs associated with invader traits.</title>
        <authorList>
            <person name="Reatini B."/>
            <person name="Cang F.A."/>
            <person name="Jiang Q."/>
            <person name="Mckibben M.T.W."/>
            <person name="Barker M.S."/>
            <person name="Rieseberg L.H."/>
            <person name="Dlugosch K.M."/>
        </authorList>
    </citation>
    <scope>NUCLEOTIDE SEQUENCE</scope>
    <source>
        <strain evidence="1">CAN-66</strain>
        <tissue evidence="1">Leaf</tissue>
    </source>
</reference>
<dbReference type="AlphaFoldDB" id="A0AA38TAH3"/>
<evidence type="ECO:0000313" key="1">
    <source>
        <dbReference type="EMBL" id="KAJ9557355.1"/>
    </source>
</evidence>
<keyword evidence="2" id="KW-1185">Reference proteome</keyword>
<dbReference type="Proteomes" id="UP001172457">
    <property type="component" value="Chromosome 3"/>
</dbReference>
<sequence length="101" mass="10731">MESGVLWADGKLSEILIGPRKTDVWGKIAFVNATIDLTNISLPMTKEISVFGSTFGLGRSLLATVFPRVVVLDARNMGCASGGIAQRVADRLRVLVGGGNR</sequence>
<gene>
    <name evidence="1" type="ORF">OSB04_011969</name>
</gene>
<name>A0AA38TAH3_9ASTR</name>
<comment type="caution">
    <text evidence="1">The sequence shown here is derived from an EMBL/GenBank/DDBJ whole genome shotgun (WGS) entry which is preliminary data.</text>
</comment>
<accession>A0AA38TAH3</accession>
<protein>
    <submittedName>
        <fullName evidence="1">Uncharacterized protein</fullName>
    </submittedName>
</protein>
<proteinExistence type="predicted"/>
<evidence type="ECO:0000313" key="2">
    <source>
        <dbReference type="Proteomes" id="UP001172457"/>
    </source>
</evidence>
<organism evidence="1 2">
    <name type="scientific">Centaurea solstitialis</name>
    <name type="common">yellow star-thistle</name>
    <dbReference type="NCBI Taxonomy" id="347529"/>
    <lineage>
        <taxon>Eukaryota</taxon>
        <taxon>Viridiplantae</taxon>
        <taxon>Streptophyta</taxon>
        <taxon>Embryophyta</taxon>
        <taxon>Tracheophyta</taxon>
        <taxon>Spermatophyta</taxon>
        <taxon>Magnoliopsida</taxon>
        <taxon>eudicotyledons</taxon>
        <taxon>Gunneridae</taxon>
        <taxon>Pentapetalae</taxon>
        <taxon>asterids</taxon>
        <taxon>campanulids</taxon>
        <taxon>Asterales</taxon>
        <taxon>Asteraceae</taxon>
        <taxon>Carduoideae</taxon>
        <taxon>Cardueae</taxon>
        <taxon>Centaureinae</taxon>
        <taxon>Centaurea</taxon>
    </lineage>
</organism>
<dbReference type="EMBL" id="JARYMX010000003">
    <property type="protein sequence ID" value="KAJ9557355.1"/>
    <property type="molecule type" value="Genomic_DNA"/>
</dbReference>